<feature type="coiled-coil region" evidence="1">
    <location>
        <begin position="565"/>
        <end position="678"/>
    </location>
</feature>
<dbReference type="SUPFAM" id="SSF52540">
    <property type="entry name" value="P-loop containing nucleoside triphosphate hydrolases"/>
    <property type="match status" value="1"/>
</dbReference>
<evidence type="ECO:0000256" key="2">
    <source>
        <dbReference type="SAM" id="MobiDB-lite"/>
    </source>
</evidence>
<protein>
    <recommendedName>
        <fullName evidence="5">Chromosome segregation ATPase</fullName>
    </recommendedName>
</protein>
<organism evidence="3 4">
    <name type="scientific">Micromonospora chaiyaphumensis</name>
    <dbReference type="NCBI Taxonomy" id="307119"/>
    <lineage>
        <taxon>Bacteria</taxon>
        <taxon>Bacillati</taxon>
        <taxon>Actinomycetota</taxon>
        <taxon>Actinomycetes</taxon>
        <taxon>Micromonosporales</taxon>
        <taxon>Micromonosporaceae</taxon>
        <taxon>Micromonospora</taxon>
    </lineage>
</organism>
<accession>A0A1C4W7P7</accession>
<evidence type="ECO:0000313" key="4">
    <source>
        <dbReference type="Proteomes" id="UP000199629"/>
    </source>
</evidence>
<evidence type="ECO:0008006" key="5">
    <source>
        <dbReference type="Google" id="ProtNLM"/>
    </source>
</evidence>
<proteinExistence type="predicted"/>
<reference evidence="4" key="1">
    <citation type="submission" date="2016-06" db="EMBL/GenBank/DDBJ databases">
        <authorList>
            <person name="Varghese N."/>
            <person name="Submissions Spin"/>
        </authorList>
    </citation>
    <scope>NUCLEOTIDE SEQUENCE [LARGE SCALE GENOMIC DNA]</scope>
    <source>
        <strain evidence="4">DSM 45246</strain>
    </source>
</reference>
<dbReference type="InterPro" id="IPR027417">
    <property type="entry name" value="P-loop_NTPase"/>
</dbReference>
<dbReference type="Proteomes" id="UP000199629">
    <property type="component" value="Unassembled WGS sequence"/>
</dbReference>
<name>A0A1C4W7P7_9ACTN</name>
<keyword evidence="4" id="KW-1185">Reference proteome</keyword>
<gene>
    <name evidence="3" type="ORF">GA0070214_103302</name>
</gene>
<dbReference type="AlphaFoldDB" id="A0A1C4W7P7"/>
<feature type="coiled-coil region" evidence="1">
    <location>
        <begin position="306"/>
        <end position="367"/>
    </location>
</feature>
<feature type="region of interest" description="Disordered" evidence="2">
    <location>
        <begin position="1049"/>
        <end position="1072"/>
    </location>
</feature>
<keyword evidence="1" id="KW-0175">Coiled coil</keyword>
<evidence type="ECO:0000256" key="1">
    <source>
        <dbReference type="SAM" id="Coils"/>
    </source>
</evidence>
<evidence type="ECO:0000313" key="3">
    <source>
        <dbReference type="EMBL" id="SCE92215.1"/>
    </source>
</evidence>
<sequence length="1072" mass="118060">MTVPTLPIDVEDLGIVGPRPLRALQLVRIGRHTSTAMLIPRDGIWVVSGRGPETGSNGAGKTVLLGAMSLHNGDPQWRGDNGVGPSAARLLFDHNRARVGDVRYADAPHGYIAGVYLHPDRLDDAVTVWMRIERHSSTYIQVRWSRGILLVEGDSEEARVARANHVWSNLRENEPLTVTTYAERLFGKTPRCVAYIRARGSEENQDRGLLALGQRPFRPKDLATQVITLAGKLQAVENERKFRQDLDASESQLASKKADHQFQYQREEQELRDIGARRTSRKLLQNAAESWQLYLTLGTLVANSNSEDLAHKITKLESDINDKKQEIANAEGELSNLPSREDLFRELDNARKTHGAAERAKEDLLKESGSIATKLTGCEEKIRNLRKAAALAPGLSVPDAELKLDEARRAGRTADRQAERVQESIENAGLRFEELRAGRGGPAGPALSALGAEHIAAVSVIDVVTLDDDARAHWEARLSPYANAVVVARADHQRARAVLADHPGTPLLVVGDKENLVTAKAQPGEDGILTRFLQELERRTRADGPDWITDPGLALEIPGGYDIPLTDRQAAVQAVEKELAGLKAELEVAEQAQREAEERLTTATNQLTAAKATVELAVAEAELDALQSRERELAGLVDEAKERESSAADVSRDADDKYKNVDKERRELGAKIRQLRSDQTGCLGELLERVAVVREQGRIQKGVVDRWRQAAELADLRRASLDIANAAITLDDSTRDAYFHEARSVLRQAIEAVLGNTSDSLRVAGPSADSVPAGSDELHAGLNSRLHTLHKWCDDSRALTESVRPFDGVSRPLRAWLDWYGVEDDVREEQILANRKKNEREIEAAETQTAETRRWINSLRDNQIAIITQSFRDIESKLNELLAAVHRDPVSLRPRYSDLNDTSQPLRWELHPQWLPPGAKPVEYSNPPNTAELIILHTLLATASLVAATSPQGRMLILDESGNNLDGPNLTRVSAVLQQVAKRYGLTVVLACQDLYTDRVARHGAAMIQLLRPSPRDPLNAPPAVSHGDEEAAVLEAFLPYLNLGRPEGTATSVEGSPYSGTPRRGDDVAVR</sequence>
<dbReference type="EMBL" id="FMCS01000003">
    <property type="protein sequence ID" value="SCE92215.1"/>
    <property type="molecule type" value="Genomic_DNA"/>
</dbReference>